<protein>
    <recommendedName>
        <fullName evidence="10">Glucose-methanol-choline oxidoreductase N-terminal domain-containing protein</fullName>
    </recommendedName>
</protein>
<organism evidence="8 9">
    <name type="scientific">Penicillium egyptiacum</name>
    <dbReference type="NCBI Taxonomy" id="1303716"/>
    <lineage>
        <taxon>Eukaryota</taxon>
        <taxon>Fungi</taxon>
        <taxon>Dikarya</taxon>
        <taxon>Ascomycota</taxon>
        <taxon>Pezizomycotina</taxon>
        <taxon>Eurotiomycetes</taxon>
        <taxon>Eurotiomycetidae</taxon>
        <taxon>Eurotiales</taxon>
        <taxon>Aspergillaceae</taxon>
        <taxon>Penicillium</taxon>
    </lineage>
</organism>
<dbReference type="OrthoDB" id="269227at2759"/>
<dbReference type="AlphaFoldDB" id="A0A9W4KR20"/>
<dbReference type="PANTHER" id="PTHR11552:SF210">
    <property type="entry name" value="GLUCOSE-METHANOL-CHOLINE OXIDOREDUCTASE N-TERMINAL DOMAIN-CONTAINING PROTEIN-RELATED"/>
    <property type="match status" value="1"/>
</dbReference>
<dbReference type="Pfam" id="PF05199">
    <property type="entry name" value="GMC_oxred_C"/>
    <property type="match status" value="1"/>
</dbReference>
<dbReference type="PANTHER" id="PTHR11552">
    <property type="entry name" value="GLUCOSE-METHANOL-CHOLINE GMC OXIDOREDUCTASE"/>
    <property type="match status" value="1"/>
</dbReference>
<dbReference type="GO" id="GO:0050660">
    <property type="term" value="F:flavin adenine dinucleotide binding"/>
    <property type="evidence" value="ECO:0007669"/>
    <property type="project" value="InterPro"/>
</dbReference>
<evidence type="ECO:0000256" key="2">
    <source>
        <dbReference type="ARBA" id="ARBA00004496"/>
    </source>
</evidence>
<keyword evidence="5" id="KW-0964">Secreted</keyword>
<dbReference type="SUPFAM" id="SSF51905">
    <property type="entry name" value="FAD/NAD(P)-binding domain"/>
    <property type="match status" value="1"/>
</dbReference>
<evidence type="ECO:0000256" key="4">
    <source>
        <dbReference type="ARBA" id="ARBA00022490"/>
    </source>
</evidence>
<reference evidence="8" key="1">
    <citation type="submission" date="2021-07" db="EMBL/GenBank/DDBJ databases">
        <authorList>
            <person name="Branca A.L. A."/>
        </authorList>
    </citation>
    <scope>NUCLEOTIDE SEQUENCE</scope>
</reference>
<comment type="similarity">
    <text evidence="3">Belongs to the GMC oxidoreductase family.</text>
</comment>
<comment type="caution">
    <text evidence="8">The sequence shown here is derived from an EMBL/GenBank/DDBJ whole genome shotgun (WGS) entry which is preliminary data.</text>
</comment>
<dbReference type="Gene3D" id="3.50.50.60">
    <property type="entry name" value="FAD/NAD(P)-binding domain"/>
    <property type="match status" value="2"/>
</dbReference>
<dbReference type="Pfam" id="PF00732">
    <property type="entry name" value="GMC_oxred_N"/>
    <property type="match status" value="1"/>
</dbReference>
<dbReference type="GO" id="GO:0005737">
    <property type="term" value="C:cytoplasm"/>
    <property type="evidence" value="ECO:0007669"/>
    <property type="project" value="UniProtKB-SubCell"/>
</dbReference>
<dbReference type="InterPro" id="IPR012132">
    <property type="entry name" value="GMC_OxRdtase"/>
</dbReference>
<sequence length="333" mass="36363">MHRQNLKVLEHATVCRIMQDRTSRTAHGVEFIYIGEIHQAFANEIILSAGSIGSLQLLEFSGIRDPDILRKAGVQSLIDLPEVGNNLQDHPMTSLTYAFNGKRCSSSELNLCKYRQGLEKSDGVSLMAFLSYPSLVSPTELAKTISQVNTYASLAKPEREAIIARLQGSSSGCLQFNGAPAYIDIGNGHANQRKLIRTSRGTNILITATISLSPAPYPVEALTSHLPIRVMERVVPSPDVDLKDRNQARQFICDWTTSFNHILGTCGMGRVVDERLRVKGMRGLGVVDASVISTMVSGNVMATVYAVAEKASDMVKEDFHTSGKFHESSGLVV</sequence>
<keyword evidence="4" id="KW-0963">Cytoplasm</keyword>
<keyword evidence="5" id="KW-0134">Cell wall</keyword>
<evidence type="ECO:0000256" key="3">
    <source>
        <dbReference type="ARBA" id="ARBA00010790"/>
    </source>
</evidence>
<dbReference type="Gene3D" id="3.30.560.10">
    <property type="entry name" value="Glucose Oxidase, domain 3"/>
    <property type="match status" value="2"/>
</dbReference>
<name>A0A9W4KR20_9EURO</name>
<evidence type="ECO:0000256" key="1">
    <source>
        <dbReference type="ARBA" id="ARBA00004191"/>
    </source>
</evidence>
<dbReference type="Proteomes" id="UP001154252">
    <property type="component" value="Unassembled WGS sequence"/>
</dbReference>
<evidence type="ECO:0000313" key="9">
    <source>
        <dbReference type="Proteomes" id="UP001154252"/>
    </source>
</evidence>
<evidence type="ECO:0000313" key="8">
    <source>
        <dbReference type="EMBL" id="CAG8909547.1"/>
    </source>
</evidence>
<evidence type="ECO:0000259" key="6">
    <source>
        <dbReference type="Pfam" id="PF00732"/>
    </source>
</evidence>
<evidence type="ECO:0008006" key="10">
    <source>
        <dbReference type="Google" id="ProtNLM"/>
    </source>
</evidence>
<dbReference type="InterPro" id="IPR007867">
    <property type="entry name" value="GMC_OxRtase_C"/>
</dbReference>
<evidence type="ECO:0000259" key="7">
    <source>
        <dbReference type="Pfam" id="PF05199"/>
    </source>
</evidence>
<dbReference type="EMBL" id="CAJVRC010000902">
    <property type="protein sequence ID" value="CAG8909547.1"/>
    <property type="molecule type" value="Genomic_DNA"/>
</dbReference>
<dbReference type="InterPro" id="IPR036188">
    <property type="entry name" value="FAD/NAD-bd_sf"/>
</dbReference>
<dbReference type="InterPro" id="IPR000172">
    <property type="entry name" value="GMC_OxRdtase_N"/>
</dbReference>
<gene>
    <name evidence="8" type="ORF">PEGY_LOCUS10343</name>
</gene>
<keyword evidence="9" id="KW-1185">Reference proteome</keyword>
<proteinExistence type="inferred from homology"/>
<feature type="domain" description="Glucose-methanol-choline oxidoreductase C-terminal" evidence="7">
    <location>
        <begin position="239"/>
        <end position="308"/>
    </location>
</feature>
<dbReference type="GO" id="GO:0016614">
    <property type="term" value="F:oxidoreductase activity, acting on CH-OH group of donors"/>
    <property type="evidence" value="ECO:0007669"/>
    <property type="project" value="InterPro"/>
</dbReference>
<feature type="domain" description="Glucose-methanol-choline oxidoreductase N-terminal" evidence="6">
    <location>
        <begin position="2"/>
        <end position="91"/>
    </location>
</feature>
<comment type="subcellular location">
    <subcellularLocation>
        <location evidence="2">Cytoplasm</location>
    </subcellularLocation>
    <subcellularLocation>
        <location evidence="1">Secreted</location>
        <location evidence="1">Cell wall</location>
    </subcellularLocation>
</comment>
<evidence type="ECO:0000256" key="5">
    <source>
        <dbReference type="ARBA" id="ARBA00022512"/>
    </source>
</evidence>
<accession>A0A9W4KR20</accession>